<evidence type="ECO:0000313" key="15">
    <source>
        <dbReference type="Proteomes" id="UP000263268"/>
    </source>
</evidence>
<dbReference type="GO" id="GO:0008270">
    <property type="term" value="F:zinc ion binding"/>
    <property type="evidence" value="ECO:0007669"/>
    <property type="project" value="InterPro"/>
</dbReference>
<evidence type="ECO:0000256" key="4">
    <source>
        <dbReference type="ARBA" id="ARBA00005259"/>
    </source>
</evidence>
<dbReference type="CDD" id="cd01284">
    <property type="entry name" value="Riboflavin_deaminase-reductase"/>
    <property type="match status" value="1"/>
</dbReference>
<comment type="pathway">
    <text evidence="2">Cofactor biosynthesis; riboflavin biosynthesis; 5-amino-6-(D-ribitylamino)uracil from GTP: step 2/4.</text>
</comment>
<dbReference type="InterPro" id="IPR016192">
    <property type="entry name" value="APOBEC/CMP_deaminase_Zn-bd"/>
</dbReference>
<dbReference type="PROSITE" id="PS00903">
    <property type="entry name" value="CYT_DCMP_DEAMINASES_1"/>
    <property type="match status" value="1"/>
</dbReference>
<dbReference type="EC" id="1.1.1.193" evidence="7"/>
<dbReference type="GO" id="GO:0008835">
    <property type="term" value="F:diaminohydroxyphosphoribosylaminopyrimidine deaminase activity"/>
    <property type="evidence" value="ECO:0007669"/>
    <property type="project" value="UniProtKB-EC"/>
</dbReference>
<dbReference type="Gene3D" id="3.40.430.10">
    <property type="entry name" value="Dihydrofolate Reductase, subunit A"/>
    <property type="match status" value="1"/>
</dbReference>
<reference evidence="14 15" key="1">
    <citation type="journal article" date="2018" name="Nat. Biotechnol.">
        <title>A standardized bacterial taxonomy based on genome phylogeny substantially revises the tree of life.</title>
        <authorList>
            <person name="Parks D.H."/>
            <person name="Chuvochina M."/>
            <person name="Waite D.W."/>
            <person name="Rinke C."/>
            <person name="Skarshewski A."/>
            <person name="Chaumeil P.A."/>
            <person name="Hugenholtz P."/>
        </authorList>
    </citation>
    <scope>NUCLEOTIDE SEQUENCE [LARGE SCALE GENOMIC DNA]</scope>
    <source>
        <strain evidence="14">UBA10227</strain>
    </source>
</reference>
<keyword evidence="11" id="KW-0862">Zinc</keyword>
<dbReference type="InterPro" id="IPR002125">
    <property type="entry name" value="CMP_dCMP_dom"/>
</dbReference>
<dbReference type="GO" id="GO:0009231">
    <property type="term" value="P:riboflavin biosynthetic process"/>
    <property type="evidence" value="ECO:0007669"/>
    <property type="project" value="UniProtKB-UniPathway"/>
</dbReference>
<sequence>MKIHEKYITRCIEIAKNGLGTTAPNPMVGSVIVYKEQIIGEGFTSAYGGPHAEVNAIASVADKTLLHKATLYVTLEPCSHFGKTPPCSDLIIKHGIPHVVIGTMDSHSKVSGKGIDKLKAAGCKVTLGVMEAACKEHHKRFFTFHNKKRPYIILKWAETQDGFIAPKTRKEQKPVWITNPYSRQLVHKWRAEEQAILGGTK</sequence>
<comment type="function">
    <text evidence="1">Converts 2,5-diamino-6-(ribosylamino)-4(3h)-pyrimidinone 5'-phosphate into 5-amino-6-(ribosylamino)-2,4(1h,3h)-pyrimidinedione 5'-phosphate.</text>
</comment>
<dbReference type="Pfam" id="PF01872">
    <property type="entry name" value="RibD_C"/>
    <property type="match status" value="1"/>
</dbReference>
<gene>
    <name evidence="14" type="primary">ribD</name>
    <name evidence="14" type="ORF">DHV22_13560</name>
</gene>
<keyword evidence="12" id="KW-0511">Multifunctional enzyme</keyword>
<dbReference type="InterPro" id="IPR004794">
    <property type="entry name" value="Eubact_RibD"/>
</dbReference>
<evidence type="ECO:0000256" key="2">
    <source>
        <dbReference type="ARBA" id="ARBA00004882"/>
    </source>
</evidence>
<evidence type="ECO:0000256" key="1">
    <source>
        <dbReference type="ARBA" id="ARBA00002151"/>
    </source>
</evidence>
<evidence type="ECO:0000256" key="6">
    <source>
        <dbReference type="ARBA" id="ARBA00012766"/>
    </source>
</evidence>
<proteinExistence type="inferred from homology"/>
<keyword evidence="9" id="KW-0686">Riboflavin biosynthesis</keyword>
<dbReference type="Gene3D" id="3.40.140.10">
    <property type="entry name" value="Cytidine Deaminase, domain 2"/>
    <property type="match status" value="1"/>
</dbReference>
<name>A0A3D6BWH1_9FLAO</name>
<protein>
    <recommendedName>
        <fullName evidence="8">Riboflavin biosynthesis protein RibD</fullName>
        <ecNumber evidence="7">1.1.1.193</ecNumber>
        <ecNumber evidence="6">3.5.4.26</ecNumber>
    </recommendedName>
</protein>
<keyword evidence="10" id="KW-0479">Metal-binding</keyword>
<dbReference type="EC" id="3.5.4.26" evidence="6"/>
<dbReference type="SUPFAM" id="SSF53927">
    <property type="entry name" value="Cytidine deaminase-like"/>
    <property type="match status" value="1"/>
</dbReference>
<accession>A0A3D6BWH1</accession>
<evidence type="ECO:0000259" key="13">
    <source>
        <dbReference type="PROSITE" id="PS51747"/>
    </source>
</evidence>
<comment type="similarity">
    <text evidence="4">In the N-terminal section; belongs to the cytidine and deoxycytidylate deaminase family.</text>
</comment>
<dbReference type="EMBL" id="DPRK01000215">
    <property type="protein sequence ID" value="HCY82539.1"/>
    <property type="molecule type" value="Genomic_DNA"/>
</dbReference>
<comment type="similarity">
    <text evidence="5">In the C-terminal section; belongs to the HTP reductase family.</text>
</comment>
<organism evidence="14 15">
    <name type="scientific">Xanthomarina gelatinilytica</name>
    <dbReference type="NCBI Taxonomy" id="1137281"/>
    <lineage>
        <taxon>Bacteria</taxon>
        <taxon>Pseudomonadati</taxon>
        <taxon>Bacteroidota</taxon>
        <taxon>Flavobacteriia</taxon>
        <taxon>Flavobacteriales</taxon>
        <taxon>Flavobacteriaceae</taxon>
        <taxon>Xanthomarina</taxon>
    </lineage>
</organism>
<dbReference type="GO" id="GO:0008703">
    <property type="term" value="F:5-amino-6-(5-phosphoribosylamino)uracil reductase activity"/>
    <property type="evidence" value="ECO:0007669"/>
    <property type="project" value="UniProtKB-EC"/>
</dbReference>
<evidence type="ECO:0000256" key="3">
    <source>
        <dbReference type="ARBA" id="ARBA00004910"/>
    </source>
</evidence>
<evidence type="ECO:0000256" key="5">
    <source>
        <dbReference type="ARBA" id="ARBA00007417"/>
    </source>
</evidence>
<dbReference type="InterPro" id="IPR002734">
    <property type="entry name" value="RibDG_C"/>
</dbReference>
<dbReference type="InterPro" id="IPR016193">
    <property type="entry name" value="Cytidine_deaminase-like"/>
</dbReference>
<dbReference type="PANTHER" id="PTHR11079:SF162">
    <property type="entry name" value="RIBOFLAVIN BIOSYNTHESIS PROTEIN PYRD, CHLOROPLASTIC"/>
    <property type="match status" value="1"/>
</dbReference>
<dbReference type="Pfam" id="PF00383">
    <property type="entry name" value="dCMP_cyt_deam_1"/>
    <property type="match status" value="1"/>
</dbReference>
<evidence type="ECO:0000256" key="7">
    <source>
        <dbReference type="ARBA" id="ARBA00013173"/>
    </source>
</evidence>
<feature type="domain" description="CMP/dCMP-type deaminase" evidence="13">
    <location>
        <begin position="2"/>
        <end position="125"/>
    </location>
</feature>
<evidence type="ECO:0000256" key="11">
    <source>
        <dbReference type="ARBA" id="ARBA00022833"/>
    </source>
</evidence>
<feature type="non-terminal residue" evidence="14">
    <location>
        <position position="201"/>
    </location>
</feature>
<dbReference type="NCBIfam" id="TIGR00326">
    <property type="entry name" value="eubact_ribD"/>
    <property type="match status" value="1"/>
</dbReference>
<evidence type="ECO:0000256" key="12">
    <source>
        <dbReference type="ARBA" id="ARBA00023268"/>
    </source>
</evidence>
<dbReference type="SUPFAM" id="SSF53597">
    <property type="entry name" value="Dihydrofolate reductase-like"/>
    <property type="match status" value="1"/>
</dbReference>
<dbReference type="Proteomes" id="UP000263268">
    <property type="component" value="Unassembled WGS sequence"/>
</dbReference>
<comment type="caution">
    <text evidence="14">The sequence shown here is derived from an EMBL/GenBank/DDBJ whole genome shotgun (WGS) entry which is preliminary data.</text>
</comment>
<dbReference type="PROSITE" id="PS51747">
    <property type="entry name" value="CYT_DCMP_DEAMINASES_2"/>
    <property type="match status" value="1"/>
</dbReference>
<evidence type="ECO:0000256" key="8">
    <source>
        <dbReference type="ARBA" id="ARBA00019930"/>
    </source>
</evidence>
<dbReference type="AlphaFoldDB" id="A0A3D6BWH1"/>
<comment type="pathway">
    <text evidence="3">Cofactor biosynthesis; riboflavin biosynthesis; 5-amino-6-(D-ribitylamino)uracil from GTP: step 3/4.</text>
</comment>
<dbReference type="InterPro" id="IPR024072">
    <property type="entry name" value="DHFR-like_dom_sf"/>
</dbReference>
<evidence type="ECO:0000313" key="14">
    <source>
        <dbReference type="EMBL" id="HCY82539.1"/>
    </source>
</evidence>
<dbReference type="UniPathway" id="UPA00275">
    <property type="reaction ID" value="UER00401"/>
</dbReference>
<dbReference type="PANTHER" id="PTHR11079">
    <property type="entry name" value="CYTOSINE DEAMINASE FAMILY MEMBER"/>
    <property type="match status" value="1"/>
</dbReference>
<evidence type="ECO:0000256" key="9">
    <source>
        <dbReference type="ARBA" id="ARBA00022619"/>
    </source>
</evidence>
<evidence type="ECO:0000256" key="10">
    <source>
        <dbReference type="ARBA" id="ARBA00022723"/>
    </source>
</evidence>